<organism evidence="5 6">
    <name type="scientific">Nocardia albiluteola</name>
    <dbReference type="NCBI Taxonomy" id="2842303"/>
    <lineage>
        <taxon>Bacteria</taxon>
        <taxon>Bacillati</taxon>
        <taxon>Actinomycetota</taxon>
        <taxon>Actinomycetes</taxon>
        <taxon>Mycobacteriales</taxon>
        <taxon>Nocardiaceae</taxon>
        <taxon>Nocardia</taxon>
    </lineage>
</organism>
<dbReference type="Gene3D" id="3.20.20.80">
    <property type="entry name" value="Glycosidases"/>
    <property type="match status" value="1"/>
</dbReference>
<dbReference type="EMBL" id="JAHKNI010000011">
    <property type="protein sequence ID" value="MBU3065631.1"/>
    <property type="molecule type" value="Genomic_DNA"/>
</dbReference>
<comment type="similarity">
    <text evidence="1">Belongs to the glycosyl hydrolase 20 family.</text>
</comment>
<dbReference type="InterPro" id="IPR017853">
    <property type="entry name" value="GH"/>
</dbReference>
<dbReference type="Proteomes" id="UP000733379">
    <property type="component" value="Unassembled WGS sequence"/>
</dbReference>
<evidence type="ECO:0000259" key="3">
    <source>
        <dbReference type="Pfam" id="PF00728"/>
    </source>
</evidence>
<evidence type="ECO:0000313" key="4">
    <source>
        <dbReference type="EMBL" id="MBU3062535.1"/>
    </source>
</evidence>
<keyword evidence="2" id="KW-0378">Hydrolase</keyword>
<evidence type="ECO:0000313" key="6">
    <source>
        <dbReference type="Proteomes" id="UP000733379"/>
    </source>
</evidence>
<name>A0ABS6B5M7_9NOCA</name>
<gene>
    <name evidence="4" type="ORF">KO481_13505</name>
    <name evidence="5" type="ORF">KO481_29405</name>
</gene>
<protein>
    <submittedName>
        <fullName evidence="5">Family 20 glycosylhydrolase</fullName>
    </submittedName>
</protein>
<accession>A0ABS6B5M7</accession>
<dbReference type="InterPro" id="IPR015883">
    <property type="entry name" value="Glyco_hydro_20_cat"/>
</dbReference>
<feature type="domain" description="Glycoside hydrolase family 20 catalytic" evidence="3">
    <location>
        <begin position="7"/>
        <end position="101"/>
    </location>
</feature>
<evidence type="ECO:0000256" key="2">
    <source>
        <dbReference type="ARBA" id="ARBA00022801"/>
    </source>
</evidence>
<comment type="caution">
    <text evidence="5">The sequence shown here is derived from an EMBL/GenBank/DDBJ whole genome shotgun (WGS) entry which is preliminary data.</text>
</comment>
<sequence length="138" mass="15448">MANGEAASIILSPSSFAYLDRRYAEQPRTTSAVWSRLGHPGQEARTIRQSWEWDPAAIAAGHAIDIAGVEAAVWAETITDFADLGRLLLPRLPGVADRAWSLDSAVSWENYRAALAGHSRWWRHRGWQYFDSSLVPWT</sequence>
<evidence type="ECO:0000313" key="5">
    <source>
        <dbReference type="EMBL" id="MBU3065631.1"/>
    </source>
</evidence>
<dbReference type="SUPFAM" id="SSF51445">
    <property type="entry name" value="(Trans)glycosidases"/>
    <property type="match status" value="1"/>
</dbReference>
<proteinExistence type="inferred from homology"/>
<reference evidence="5 6" key="1">
    <citation type="submission" date="2021-06" db="EMBL/GenBank/DDBJ databases">
        <title>Actinomycetes sequencing.</title>
        <authorList>
            <person name="Shan Q."/>
        </authorList>
    </citation>
    <scope>NUCLEOTIDE SEQUENCE [LARGE SCALE GENOMIC DNA]</scope>
    <source>
        <strain evidence="5 6">NEAU-G5</strain>
    </source>
</reference>
<dbReference type="Pfam" id="PF00728">
    <property type="entry name" value="Glyco_hydro_20"/>
    <property type="match status" value="1"/>
</dbReference>
<evidence type="ECO:0000256" key="1">
    <source>
        <dbReference type="ARBA" id="ARBA00006285"/>
    </source>
</evidence>
<dbReference type="EMBL" id="JAHKNI010000004">
    <property type="protein sequence ID" value="MBU3062535.1"/>
    <property type="molecule type" value="Genomic_DNA"/>
</dbReference>
<keyword evidence="6" id="KW-1185">Reference proteome</keyword>